<dbReference type="PROSITE" id="PS51059">
    <property type="entry name" value="PARP_CATALYTIC"/>
    <property type="match status" value="1"/>
</dbReference>
<dbReference type="EMBL" id="PDCK01000045">
    <property type="protein sequence ID" value="PRQ18944.1"/>
    <property type="molecule type" value="Genomic_DNA"/>
</dbReference>
<dbReference type="PANTHER" id="PTHR32263">
    <property type="entry name" value="INACTIVE POLY [ADP-RIBOSE] POLYMERASE SRO4-RELATED"/>
    <property type="match status" value="1"/>
</dbReference>
<evidence type="ECO:0000313" key="9">
    <source>
        <dbReference type="EMBL" id="PRQ18944.1"/>
    </source>
</evidence>
<dbReference type="PROSITE" id="PS50918">
    <property type="entry name" value="WWE"/>
    <property type="match status" value="1"/>
</dbReference>
<dbReference type="InterPro" id="IPR057823">
    <property type="entry name" value="WWE_RCD1"/>
</dbReference>
<dbReference type="Proteomes" id="UP000238479">
    <property type="component" value="Chromosome 7"/>
</dbReference>
<evidence type="ECO:0000256" key="2">
    <source>
        <dbReference type="ARBA" id="ARBA00022473"/>
    </source>
</evidence>
<dbReference type="Pfam" id="PF23467">
    <property type="entry name" value="WWE_5"/>
    <property type="match status" value="1"/>
</dbReference>
<dbReference type="OMA" id="PAHIICA"/>
<protein>
    <submittedName>
        <fullName evidence="9">Putative WWE domain, poly(ADP-ribose) polymerase, catalytic domain, RST domain of plant</fullName>
    </submittedName>
</protein>
<evidence type="ECO:0000259" key="7">
    <source>
        <dbReference type="PROSITE" id="PS51059"/>
    </source>
</evidence>
<dbReference type="PANTHER" id="PTHR32263:SF24">
    <property type="entry name" value="PARP CATALYTIC DOMAIN-CONTAINING PROTEIN"/>
    <property type="match status" value="1"/>
</dbReference>
<evidence type="ECO:0000256" key="3">
    <source>
        <dbReference type="ARBA" id="ARBA00023016"/>
    </source>
</evidence>
<dbReference type="InterPro" id="IPR044964">
    <property type="entry name" value="RCD1/SRO1-5"/>
</dbReference>
<evidence type="ECO:0000259" key="6">
    <source>
        <dbReference type="PROSITE" id="PS50918"/>
    </source>
</evidence>
<keyword evidence="10" id="KW-1185">Reference proteome</keyword>
<keyword evidence="2" id="KW-0217">Developmental protein</keyword>
<comment type="subcellular location">
    <subcellularLocation>
        <location evidence="1">Nucleus</location>
    </subcellularLocation>
</comment>
<dbReference type="Gene3D" id="3.90.228.10">
    <property type="match status" value="1"/>
</dbReference>
<feature type="domain" description="RST" evidence="8">
    <location>
        <begin position="518"/>
        <end position="589"/>
    </location>
</feature>
<dbReference type="Gramene" id="PRQ18944">
    <property type="protein sequence ID" value="PRQ18944"/>
    <property type="gene ID" value="RchiOBHm_Chr7g0211751"/>
</dbReference>
<name>A0A2P6PAJ3_ROSCH</name>
<proteinExistence type="predicted"/>
<dbReference type="PROSITE" id="PS51879">
    <property type="entry name" value="RST"/>
    <property type="match status" value="1"/>
</dbReference>
<feature type="domain" description="PARP catalytic" evidence="7">
    <location>
        <begin position="260"/>
        <end position="472"/>
    </location>
</feature>
<evidence type="ECO:0000259" key="8">
    <source>
        <dbReference type="PROSITE" id="PS51879"/>
    </source>
</evidence>
<dbReference type="STRING" id="74649.A0A2P6PAJ3"/>
<evidence type="ECO:0000256" key="1">
    <source>
        <dbReference type="ARBA" id="ARBA00004123"/>
    </source>
</evidence>
<comment type="caution">
    <text evidence="9">The sequence shown here is derived from an EMBL/GenBank/DDBJ whole genome shotgun (WGS) entry which is preliminary data.</text>
</comment>
<dbReference type="InterPro" id="IPR012317">
    <property type="entry name" value="Poly(ADP-ribose)pol_cat_dom"/>
</dbReference>
<dbReference type="InterPro" id="IPR022003">
    <property type="entry name" value="RST"/>
</dbReference>
<dbReference type="SUPFAM" id="SSF56399">
    <property type="entry name" value="ADP-ribosylation"/>
    <property type="match status" value="1"/>
</dbReference>
<evidence type="ECO:0000256" key="4">
    <source>
        <dbReference type="ARBA" id="ARBA00023242"/>
    </source>
</evidence>
<evidence type="ECO:0000256" key="5">
    <source>
        <dbReference type="SAM" id="MobiDB-lite"/>
    </source>
</evidence>
<dbReference type="GO" id="GO:0003950">
    <property type="term" value="F:NAD+ poly-ADP-ribosyltransferase activity"/>
    <property type="evidence" value="ECO:0007669"/>
    <property type="project" value="InterPro"/>
</dbReference>
<accession>A0A2P6PAJ3</accession>
<keyword evidence="3" id="KW-0346">Stress response</keyword>
<dbReference type="InterPro" id="IPR004170">
    <property type="entry name" value="WWE_dom"/>
</dbReference>
<evidence type="ECO:0000313" key="10">
    <source>
        <dbReference type="Proteomes" id="UP000238479"/>
    </source>
</evidence>
<keyword evidence="4" id="KW-0539">Nucleus</keyword>
<dbReference type="AlphaFoldDB" id="A0A2P6PAJ3"/>
<organism evidence="9 10">
    <name type="scientific">Rosa chinensis</name>
    <name type="common">China rose</name>
    <dbReference type="NCBI Taxonomy" id="74649"/>
    <lineage>
        <taxon>Eukaryota</taxon>
        <taxon>Viridiplantae</taxon>
        <taxon>Streptophyta</taxon>
        <taxon>Embryophyta</taxon>
        <taxon>Tracheophyta</taxon>
        <taxon>Spermatophyta</taxon>
        <taxon>Magnoliopsida</taxon>
        <taxon>eudicotyledons</taxon>
        <taxon>Gunneridae</taxon>
        <taxon>Pentapetalae</taxon>
        <taxon>rosids</taxon>
        <taxon>fabids</taxon>
        <taxon>Rosales</taxon>
        <taxon>Rosaceae</taxon>
        <taxon>Rosoideae</taxon>
        <taxon>Rosoideae incertae sedis</taxon>
        <taxon>Rosa</taxon>
    </lineage>
</organism>
<feature type="region of interest" description="Disordered" evidence="5">
    <location>
        <begin position="37"/>
        <end position="56"/>
    </location>
</feature>
<dbReference type="GO" id="GO:0005634">
    <property type="term" value="C:nucleus"/>
    <property type="evidence" value="ECO:0007669"/>
    <property type="project" value="UniProtKB-SubCell"/>
</dbReference>
<gene>
    <name evidence="9" type="ORF">RchiOBHm_Chr7g0211751</name>
</gene>
<reference evidence="9 10" key="1">
    <citation type="journal article" date="2018" name="Nat. Genet.">
        <title>The Rosa genome provides new insights in the design of modern roses.</title>
        <authorList>
            <person name="Bendahmane M."/>
        </authorList>
    </citation>
    <scope>NUCLEOTIDE SEQUENCE [LARGE SCALE GENOMIC DNA]</scope>
    <source>
        <strain evidence="10">cv. Old Blush</strain>
    </source>
</reference>
<dbReference type="Pfam" id="PF12174">
    <property type="entry name" value="RST"/>
    <property type="match status" value="1"/>
</dbReference>
<feature type="domain" description="WWE" evidence="6">
    <location>
        <begin position="75"/>
        <end position="150"/>
    </location>
</feature>
<sequence>METDSVKVLDDDHKIVVNLKGKTATKTASVRVRASRTVLSQQSSSPSSYKKLGKRKRSDECKTKCRSNFRSSVLKNYRNFSKSGLPQRFLYYESGEWIDYPQEIVDLVREHFQLKNAAIEVDLNGCRLLLDILYMIQLEVKTGLVKQIAWIDEAGCCFFPEIHSCFLENEKYCDSELQQSGFPVVLKEANGPQDITLKLEIGITGLNSSNTEECVEESNSPAKRTKIEQTPLGNRDYKKVNDYCNQVSDAKMQEINKGTLRFDENIMTESPVFIETLDSNSVRDLFDKGIGSSLNACIVEIKHCSSHLMQAKAELFQKQVELTKKYRGNPNVQYGWMAVTKDALSKIMMYGLGHGGPTSMCSNGTGVNLTSVNHTHISASYSDDDENGIRYIMLCRVIMGNVEMVNPGSGQCHPSSIQFDSGVDDLQNPRHLIVWIMNVNTHIFPEYVVSFKTSLKAEGGTMVTESRGYLSGITTSDECPGQLQFNGSPMEPGRHPRPALEYEKSQEKPVEIGSSSLTTPKSPWMPFKALFEAISKEVAPKDMKLVNVHYDLFRCKKISRDGFIQKLRAIVGDALLRSTIMSLQCKLPPRSACPMKLPKQEEEYDAA</sequence>